<dbReference type="Proteomes" id="UP000254100">
    <property type="component" value="Unassembled WGS sequence"/>
</dbReference>
<dbReference type="AlphaFoldDB" id="A0A380GSB3"/>
<evidence type="ECO:0000313" key="2">
    <source>
        <dbReference type="Proteomes" id="UP000254100"/>
    </source>
</evidence>
<sequence length="48" mass="5499">MATESFLSEYIFTEETLPNLLEALERQSVNNAQQFEALPIDVVKDPEK</sequence>
<accession>A0A380GSB3</accession>
<reference evidence="1 2" key="1">
    <citation type="submission" date="2018-06" db="EMBL/GenBank/DDBJ databases">
        <authorList>
            <consortium name="Pathogen Informatics"/>
            <person name="Doyle S."/>
        </authorList>
    </citation>
    <scope>NUCLEOTIDE SEQUENCE [LARGE SCALE GENOMIC DNA]</scope>
    <source>
        <strain evidence="1 2">NCTC13832</strain>
    </source>
</reference>
<name>A0A380GSB3_9STAP</name>
<gene>
    <name evidence="1" type="ORF">NCTC13832_00996</name>
</gene>
<dbReference type="EMBL" id="UHDT01000001">
    <property type="protein sequence ID" value="SUM57322.1"/>
    <property type="molecule type" value="Genomic_DNA"/>
</dbReference>
<proteinExistence type="predicted"/>
<evidence type="ECO:0000313" key="1">
    <source>
        <dbReference type="EMBL" id="SUM57322.1"/>
    </source>
</evidence>
<dbReference type="RefSeq" id="WP_156962251.1">
    <property type="nucleotide sequence ID" value="NZ_JXWY01000007.1"/>
</dbReference>
<protein>
    <submittedName>
        <fullName evidence="1">Uncharacterized protein</fullName>
    </submittedName>
</protein>
<organism evidence="1 2">
    <name type="scientific">Staphylococcus microti</name>
    <dbReference type="NCBI Taxonomy" id="569857"/>
    <lineage>
        <taxon>Bacteria</taxon>
        <taxon>Bacillati</taxon>
        <taxon>Bacillota</taxon>
        <taxon>Bacilli</taxon>
        <taxon>Bacillales</taxon>
        <taxon>Staphylococcaceae</taxon>
        <taxon>Staphylococcus</taxon>
    </lineage>
</organism>